<dbReference type="Gene3D" id="3.40.50.10600">
    <property type="entry name" value="SpoIIaa-like domains"/>
    <property type="match status" value="1"/>
</dbReference>
<name>A0A5J5GGQ9_9RHOB</name>
<dbReference type="InterPro" id="IPR038396">
    <property type="entry name" value="SpoIIAA-like_sf"/>
</dbReference>
<dbReference type="Proteomes" id="UP000326554">
    <property type="component" value="Unassembled WGS sequence"/>
</dbReference>
<evidence type="ECO:0000313" key="1">
    <source>
        <dbReference type="EMBL" id="KAA9006942.1"/>
    </source>
</evidence>
<accession>A0A5J5GGQ9</accession>
<dbReference type="InterPro" id="IPR036513">
    <property type="entry name" value="STAS_dom_sf"/>
</dbReference>
<dbReference type="InterPro" id="IPR021866">
    <property type="entry name" value="SpoIIAA-like"/>
</dbReference>
<dbReference type="SUPFAM" id="SSF52091">
    <property type="entry name" value="SpoIIaa-like"/>
    <property type="match status" value="1"/>
</dbReference>
<reference evidence="1 2" key="1">
    <citation type="submission" date="2019-09" db="EMBL/GenBank/DDBJ databases">
        <authorList>
            <person name="Park J.-S."/>
            <person name="Choi H.-J."/>
        </authorList>
    </citation>
    <scope>NUCLEOTIDE SEQUENCE [LARGE SCALE GENOMIC DNA]</scope>
    <source>
        <strain evidence="1 2">176SS1-4</strain>
    </source>
</reference>
<sequence>MGPGHGNSWRSPAFGMATKERAMFQSNAVTEIETGLTATYGFRIVRRVTREDMTEMSDYMIDRFARHDEVDMLLVFDTPETSEPGASLSREAIEARFKSLRHVRNYVVAGAPDAAESMIETMGKLLPVNAKTFDTEAEALDWLRAQPSLS</sequence>
<keyword evidence="2" id="KW-1185">Reference proteome</keyword>
<comment type="caution">
    <text evidence="1">The sequence shown here is derived from an EMBL/GenBank/DDBJ whole genome shotgun (WGS) entry which is preliminary data.</text>
</comment>
<dbReference type="EMBL" id="VYQE01000004">
    <property type="protein sequence ID" value="KAA9006942.1"/>
    <property type="molecule type" value="Genomic_DNA"/>
</dbReference>
<dbReference type="Pfam" id="PF11964">
    <property type="entry name" value="SpoIIAA-like"/>
    <property type="match status" value="1"/>
</dbReference>
<proteinExistence type="predicted"/>
<dbReference type="AlphaFoldDB" id="A0A5J5GGQ9"/>
<protein>
    <submittedName>
        <fullName evidence="1">STAS/SEC14 domain-containing protein</fullName>
    </submittedName>
</protein>
<organism evidence="1 2">
    <name type="scientific">Histidinibacterium aquaticum</name>
    <dbReference type="NCBI Taxonomy" id="2613962"/>
    <lineage>
        <taxon>Bacteria</taxon>
        <taxon>Pseudomonadati</taxon>
        <taxon>Pseudomonadota</taxon>
        <taxon>Alphaproteobacteria</taxon>
        <taxon>Rhodobacterales</taxon>
        <taxon>Paracoccaceae</taxon>
        <taxon>Histidinibacterium</taxon>
    </lineage>
</organism>
<evidence type="ECO:0000313" key="2">
    <source>
        <dbReference type="Proteomes" id="UP000326554"/>
    </source>
</evidence>
<gene>
    <name evidence="1" type="ORF">F3S47_14330</name>
</gene>